<keyword evidence="3" id="KW-1185">Reference proteome</keyword>
<dbReference type="OrthoDB" id="1327740at2759"/>
<sequence>MCKSGETTSDQPLLTRVLVRGVNIDISNTTINSFLHGSNFTSQVTNPVFYHHLKSKENQHPWLATLIAEGDPLWLNQPSENIYKVSLTQEAKLRWGVVCTHLMPINGENILGDDRAILVGCLMDNVKRNFMEIIAKEIKIRVIRSDTTYLFPCLITRLCTKIGVPHIAGIDETLNATKNHNPIHYKENQPRLTFDRGVRVEVNRLVAGPSSVPEVVVQDSEAAQEGSIADDEVGLSVPTLPAKATSQFDVGVDKIIRAALEPFSTFPSRVTVLLNRFNARAQELTRAELVEFRVDLEKVVANDIACVPCMGETIPSSLCIVKSRTYPVYLPEITSY</sequence>
<dbReference type="InterPro" id="IPR046796">
    <property type="entry name" value="Transposase_32_dom"/>
</dbReference>
<evidence type="ECO:0000313" key="3">
    <source>
        <dbReference type="Proteomes" id="UP000224567"/>
    </source>
</evidence>
<dbReference type="AlphaFoldDB" id="A0A2G2W0D3"/>
<gene>
    <name evidence="2" type="ORF">CQW23_22263</name>
</gene>
<feature type="domain" description="Putative plant transposon protein" evidence="1">
    <location>
        <begin position="10"/>
        <end position="165"/>
    </location>
</feature>
<dbReference type="Proteomes" id="UP000224567">
    <property type="component" value="Unassembled WGS sequence"/>
</dbReference>
<organism evidence="2 3">
    <name type="scientific">Capsicum baccatum</name>
    <name type="common">Peruvian pepper</name>
    <dbReference type="NCBI Taxonomy" id="33114"/>
    <lineage>
        <taxon>Eukaryota</taxon>
        <taxon>Viridiplantae</taxon>
        <taxon>Streptophyta</taxon>
        <taxon>Embryophyta</taxon>
        <taxon>Tracheophyta</taxon>
        <taxon>Spermatophyta</taxon>
        <taxon>Magnoliopsida</taxon>
        <taxon>eudicotyledons</taxon>
        <taxon>Gunneridae</taxon>
        <taxon>Pentapetalae</taxon>
        <taxon>asterids</taxon>
        <taxon>lamiids</taxon>
        <taxon>Solanales</taxon>
        <taxon>Solanaceae</taxon>
        <taxon>Solanoideae</taxon>
        <taxon>Capsiceae</taxon>
        <taxon>Capsicum</taxon>
    </lineage>
</organism>
<dbReference type="EMBL" id="MLFT02000009">
    <property type="protein sequence ID" value="PHT38690.1"/>
    <property type="molecule type" value="Genomic_DNA"/>
</dbReference>
<evidence type="ECO:0000313" key="2">
    <source>
        <dbReference type="EMBL" id="PHT38690.1"/>
    </source>
</evidence>
<protein>
    <recommendedName>
        <fullName evidence="1">Putative plant transposon protein domain-containing protein</fullName>
    </recommendedName>
</protein>
<name>A0A2G2W0D3_CAPBA</name>
<dbReference type="Pfam" id="PF20167">
    <property type="entry name" value="Transposase_32"/>
    <property type="match status" value="1"/>
</dbReference>
<comment type="caution">
    <text evidence="2">The sequence shown here is derived from an EMBL/GenBank/DDBJ whole genome shotgun (WGS) entry which is preliminary data.</text>
</comment>
<evidence type="ECO:0000259" key="1">
    <source>
        <dbReference type="Pfam" id="PF20167"/>
    </source>
</evidence>
<proteinExistence type="predicted"/>
<reference evidence="2 3" key="1">
    <citation type="journal article" date="2017" name="Genome Biol.">
        <title>New reference genome sequences of hot pepper reveal the massive evolution of plant disease-resistance genes by retroduplication.</title>
        <authorList>
            <person name="Kim S."/>
            <person name="Park J."/>
            <person name="Yeom S.I."/>
            <person name="Kim Y.M."/>
            <person name="Seo E."/>
            <person name="Kim K.T."/>
            <person name="Kim M.S."/>
            <person name="Lee J.M."/>
            <person name="Cheong K."/>
            <person name="Shin H.S."/>
            <person name="Kim S.B."/>
            <person name="Han K."/>
            <person name="Lee J."/>
            <person name="Park M."/>
            <person name="Lee H.A."/>
            <person name="Lee H.Y."/>
            <person name="Lee Y."/>
            <person name="Oh S."/>
            <person name="Lee J.H."/>
            <person name="Choi E."/>
            <person name="Choi E."/>
            <person name="Lee S.E."/>
            <person name="Jeon J."/>
            <person name="Kim H."/>
            <person name="Choi G."/>
            <person name="Song H."/>
            <person name="Lee J."/>
            <person name="Lee S.C."/>
            <person name="Kwon J.K."/>
            <person name="Lee H.Y."/>
            <person name="Koo N."/>
            <person name="Hong Y."/>
            <person name="Kim R.W."/>
            <person name="Kang W.H."/>
            <person name="Huh J.H."/>
            <person name="Kang B.C."/>
            <person name="Yang T.J."/>
            <person name="Lee Y.H."/>
            <person name="Bennetzen J.L."/>
            <person name="Choi D."/>
        </authorList>
    </citation>
    <scope>NUCLEOTIDE SEQUENCE [LARGE SCALE GENOMIC DNA]</scope>
    <source>
        <strain evidence="3">cv. PBC81</strain>
    </source>
</reference>
<accession>A0A2G2W0D3</accession>
<reference evidence="3" key="2">
    <citation type="journal article" date="2017" name="J. Anim. Genet.">
        <title>Multiple reference genome sequences of hot pepper reveal the massive evolution of plant disease resistance genes by retroduplication.</title>
        <authorList>
            <person name="Kim S."/>
            <person name="Park J."/>
            <person name="Yeom S.-I."/>
            <person name="Kim Y.-M."/>
            <person name="Seo E."/>
            <person name="Kim K.-T."/>
            <person name="Kim M.-S."/>
            <person name="Lee J.M."/>
            <person name="Cheong K."/>
            <person name="Shin H.-S."/>
            <person name="Kim S.-B."/>
            <person name="Han K."/>
            <person name="Lee J."/>
            <person name="Park M."/>
            <person name="Lee H.-A."/>
            <person name="Lee H.-Y."/>
            <person name="Lee Y."/>
            <person name="Oh S."/>
            <person name="Lee J.H."/>
            <person name="Choi E."/>
            <person name="Choi E."/>
            <person name="Lee S.E."/>
            <person name="Jeon J."/>
            <person name="Kim H."/>
            <person name="Choi G."/>
            <person name="Song H."/>
            <person name="Lee J."/>
            <person name="Lee S.-C."/>
            <person name="Kwon J.-K."/>
            <person name="Lee H.-Y."/>
            <person name="Koo N."/>
            <person name="Hong Y."/>
            <person name="Kim R.W."/>
            <person name="Kang W.-H."/>
            <person name="Huh J.H."/>
            <person name="Kang B.-C."/>
            <person name="Yang T.-J."/>
            <person name="Lee Y.-H."/>
            <person name="Bennetzen J.L."/>
            <person name="Choi D."/>
        </authorList>
    </citation>
    <scope>NUCLEOTIDE SEQUENCE [LARGE SCALE GENOMIC DNA]</scope>
    <source>
        <strain evidence="3">cv. PBC81</strain>
    </source>
</reference>